<feature type="signal peptide" evidence="1">
    <location>
        <begin position="1"/>
        <end position="18"/>
    </location>
</feature>
<comment type="caution">
    <text evidence="2">The sequence shown here is derived from an EMBL/GenBank/DDBJ whole genome shotgun (WGS) entry which is preliminary data.</text>
</comment>
<dbReference type="EMBL" id="JABBWK010000060">
    <property type="protein sequence ID" value="KAG1895987.1"/>
    <property type="molecule type" value="Genomic_DNA"/>
</dbReference>
<reference evidence="2" key="1">
    <citation type="journal article" date="2020" name="New Phytol.">
        <title>Comparative genomics reveals dynamic genome evolution in host specialist ectomycorrhizal fungi.</title>
        <authorList>
            <person name="Lofgren L.A."/>
            <person name="Nguyen N.H."/>
            <person name="Vilgalys R."/>
            <person name="Ruytinx J."/>
            <person name="Liao H.L."/>
            <person name="Branco S."/>
            <person name="Kuo A."/>
            <person name="LaButti K."/>
            <person name="Lipzen A."/>
            <person name="Andreopoulos W."/>
            <person name="Pangilinan J."/>
            <person name="Riley R."/>
            <person name="Hundley H."/>
            <person name="Na H."/>
            <person name="Barry K."/>
            <person name="Grigoriev I.V."/>
            <person name="Stajich J.E."/>
            <person name="Kennedy P.G."/>
        </authorList>
    </citation>
    <scope>NUCLEOTIDE SEQUENCE</scope>
    <source>
        <strain evidence="2">FC203</strain>
    </source>
</reference>
<evidence type="ECO:0000313" key="3">
    <source>
        <dbReference type="Proteomes" id="UP001195769"/>
    </source>
</evidence>
<organism evidence="2 3">
    <name type="scientific">Suillus fuscotomentosus</name>
    <dbReference type="NCBI Taxonomy" id="1912939"/>
    <lineage>
        <taxon>Eukaryota</taxon>
        <taxon>Fungi</taxon>
        <taxon>Dikarya</taxon>
        <taxon>Basidiomycota</taxon>
        <taxon>Agaricomycotina</taxon>
        <taxon>Agaricomycetes</taxon>
        <taxon>Agaricomycetidae</taxon>
        <taxon>Boletales</taxon>
        <taxon>Suillineae</taxon>
        <taxon>Suillaceae</taxon>
        <taxon>Suillus</taxon>
    </lineage>
</organism>
<name>A0AAD4DXW8_9AGAM</name>
<feature type="non-terminal residue" evidence="2">
    <location>
        <position position="80"/>
    </location>
</feature>
<proteinExistence type="predicted"/>
<dbReference type="GeneID" id="64668349"/>
<keyword evidence="1" id="KW-0732">Signal</keyword>
<evidence type="ECO:0000256" key="1">
    <source>
        <dbReference type="SAM" id="SignalP"/>
    </source>
</evidence>
<evidence type="ECO:0000313" key="2">
    <source>
        <dbReference type="EMBL" id="KAG1895987.1"/>
    </source>
</evidence>
<keyword evidence="3" id="KW-1185">Reference proteome</keyword>
<dbReference type="Proteomes" id="UP001195769">
    <property type="component" value="Unassembled WGS sequence"/>
</dbReference>
<dbReference type="AlphaFoldDB" id="A0AAD4DXW8"/>
<feature type="non-terminal residue" evidence="2">
    <location>
        <position position="1"/>
    </location>
</feature>
<sequence>SPAILLTMVIAIILNVFGHVTRPWCNAVLGLLNLLLETTLGKSTGPTIPCDIRTVQKKFDLDPVTQIFAACTRCSCTYPP</sequence>
<gene>
    <name evidence="2" type="ORF">F5891DRAFT_935998</name>
</gene>
<dbReference type="RefSeq" id="XP_041221563.1">
    <property type="nucleotide sequence ID" value="XM_041374051.1"/>
</dbReference>
<feature type="chain" id="PRO_5042027803" evidence="1">
    <location>
        <begin position="19"/>
        <end position="80"/>
    </location>
</feature>
<protein>
    <submittedName>
        <fullName evidence="2">Uncharacterized protein</fullName>
    </submittedName>
</protein>
<accession>A0AAD4DXW8</accession>